<feature type="transmembrane region" description="Helical" evidence="7">
    <location>
        <begin position="20"/>
        <end position="39"/>
    </location>
</feature>
<dbReference type="Proteomes" id="UP000078428">
    <property type="component" value="Unassembled WGS sequence"/>
</dbReference>
<evidence type="ECO:0000256" key="5">
    <source>
        <dbReference type="ARBA" id="ARBA00022679"/>
    </source>
</evidence>
<dbReference type="STRING" id="1285242.A6A04_07515"/>
<evidence type="ECO:0000259" key="10">
    <source>
        <dbReference type="PROSITE" id="PS50885"/>
    </source>
</evidence>
<dbReference type="CDD" id="cd00130">
    <property type="entry name" value="PAS"/>
    <property type="match status" value="1"/>
</dbReference>
<dbReference type="InterPro" id="IPR013767">
    <property type="entry name" value="PAS_fold"/>
</dbReference>
<dbReference type="SMART" id="SM00086">
    <property type="entry name" value="PAC"/>
    <property type="match status" value="2"/>
</dbReference>
<feature type="domain" description="PAS" evidence="9">
    <location>
        <begin position="637"/>
        <end position="678"/>
    </location>
</feature>
<dbReference type="CDD" id="cd00082">
    <property type="entry name" value="HisKA"/>
    <property type="match status" value="2"/>
</dbReference>
<dbReference type="InterPro" id="IPR004358">
    <property type="entry name" value="Sig_transdc_His_kin-like_C"/>
</dbReference>
<sequence>MRPLIEGTNTFRNSLRFKLIVGSVIVEMCMLALMIGNNLRQSSLHLNGLTRARTVEMAETFSIALAPPLAAQDYASLRSLTDRLAALPDVTYLAVVDRGGHTLTASGQLPASLPEPSSWVGDDANVFHARTDLELYGQVYGRLHYGLSLEALRSAEKSLLRQGILIALAEIFLTVLALSSITVLLTQRLENLTRASVRLAAGDYDTVVGIKGNDEVAALSAAFNAMSVAVREQFQRLDDSAVILRRSNSELSRMAEVMAHHLQEPLRRVVSYAQLLERRHQHDLDAESREFIGYVVDGAIRMKRLLIDLQAYVAVDLNPRAGGGLADLGLCASQAVAELRQRLDAASARIEIGPLPSVRGNAEQLTSIFLHLIDNAIEHARPGHPPEITVTASRTNGSHVIAVRDNGPGIPVIYQKQVFGLFERLEVEAAGTGIGLAMVRKIVECHGGHAWIENNIPHGTAVCFTIPSLGEVSSPVTTASSQQAWQQRFASQGLDPLLASDQRMQQLLVQAARSEERYRILLKTASDGIHVLDSKGNLLEASDSFLAMLGYSRQEAIGMNVSDWDASNSAEALANELLPSLLGGPTIFETRHRRRDGTILDVEINSRPVDLDGVRYLYASSRVISDRKRAAEQLRAANARLRLVLETAAEGIFGIDDESRIIFANPATATILGWPSPDSFIARKSYEAIGHFLTDGQECTHGVCAIRATLVDGQTRRVANECFTGPSGRHIPVEYVVSPVVVENFTIGAVVVFHDITERRSLEQELERSNARLEQFAYAVSHDLRQPLRTVTSYLTLLGRRLGDRLGSDEQEFMSFAVEGARHMDQLIIGILDYSRIGSGSAAEPVSLQDCVDQAIENLSAEIDANDAIITVAPGLPIMAGHHLELMRLFQNLIGNAIKYHSPERAPEIAIDWRKNSHGMTIEVSDNGIGIAPADREKAFGIFQRLVGQGEVPGTGIGLAICRKIVEHHGGTIRIESRDGPGCRFVMDFPEQRP</sequence>
<dbReference type="Pfam" id="PF00672">
    <property type="entry name" value="HAMP"/>
    <property type="match status" value="1"/>
</dbReference>
<accession>A0A178M7D6</accession>
<dbReference type="PROSITE" id="PS50112">
    <property type="entry name" value="PAS"/>
    <property type="match status" value="2"/>
</dbReference>
<dbReference type="PROSITE" id="PS50109">
    <property type="entry name" value="HIS_KIN"/>
    <property type="match status" value="2"/>
</dbReference>
<gene>
    <name evidence="11" type="ORF">A6A04_07515</name>
</gene>
<dbReference type="SMART" id="SM00304">
    <property type="entry name" value="HAMP"/>
    <property type="match status" value="1"/>
</dbReference>
<feature type="domain" description="PAS" evidence="9">
    <location>
        <begin position="514"/>
        <end position="560"/>
    </location>
</feature>
<feature type="domain" description="HAMP" evidence="10">
    <location>
        <begin position="183"/>
        <end position="235"/>
    </location>
</feature>
<dbReference type="PROSITE" id="PS50885">
    <property type="entry name" value="HAMP"/>
    <property type="match status" value="1"/>
</dbReference>
<evidence type="ECO:0000313" key="12">
    <source>
        <dbReference type="Proteomes" id="UP000078428"/>
    </source>
</evidence>
<evidence type="ECO:0000256" key="2">
    <source>
        <dbReference type="ARBA" id="ARBA00004370"/>
    </source>
</evidence>
<dbReference type="GO" id="GO:0006355">
    <property type="term" value="P:regulation of DNA-templated transcription"/>
    <property type="evidence" value="ECO:0007669"/>
    <property type="project" value="InterPro"/>
</dbReference>
<dbReference type="InterPro" id="IPR000014">
    <property type="entry name" value="PAS"/>
</dbReference>
<dbReference type="Gene3D" id="6.10.340.10">
    <property type="match status" value="1"/>
</dbReference>
<dbReference type="EC" id="2.7.13.3" evidence="3"/>
<dbReference type="Pfam" id="PF00989">
    <property type="entry name" value="PAS"/>
    <property type="match status" value="1"/>
</dbReference>
<dbReference type="SUPFAM" id="SSF158472">
    <property type="entry name" value="HAMP domain-like"/>
    <property type="match status" value="1"/>
</dbReference>
<dbReference type="SMART" id="SM00091">
    <property type="entry name" value="PAS"/>
    <property type="match status" value="2"/>
</dbReference>
<organism evidence="11 12">
    <name type="scientific">Paramagnetospirillum marisnigri</name>
    <dbReference type="NCBI Taxonomy" id="1285242"/>
    <lineage>
        <taxon>Bacteria</taxon>
        <taxon>Pseudomonadati</taxon>
        <taxon>Pseudomonadota</taxon>
        <taxon>Alphaproteobacteria</taxon>
        <taxon>Rhodospirillales</taxon>
        <taxon>Magnetospirillaceae</taxon>
        <taxon>Paramagnetospirillum</taxon>
    </lineage>
</organism>
<dbReference type="Pfam" id="PF00512">
    <property type="entry name" value="HisKA"/>
    <property type="match status" value="1"/>
</dbReference>
<protein>
    <recommendedName>
        <fullName evidence="3">histidine kinase</fullName>
        <ecNumber evidence="3">2.7.13.3</ecNumber>
    </recommendedName>
</protein>
<dbReference type="Pfam" id="PF02518">
    <property type="entry name" value="HATPase_c"/>
    <property type="match status" value="2"/>
</dbReference>
<dbReference type="Gene3D" id="3.30.450.20">
    <property type="entry name" value="PAS domain"/>
    <property type="match status" value="2"/>
</dbReference>
<dbReference type="Gene3D" id="1.10.287.130">
    <property type="match status" value="2"/>
</dbReference>
<dbReference type="InterPro" id="IPR001610">
    <property type="entry name" value="PAC"/>
</dbReference>
<dbReference type="Gene3D" id="3.30.565.10">
    <property type="entry name" value="Histidine kinase-like ATPase, C-terminal domain"/>
    <property type="match status" value="2"/>
</dbReference>
<dbReference type="SUPFAM" id="SSF47384">
    <property type="entry name" value="Homodimeric domain of signal transducing histidine kinase"/>
    <property type="match status" value="2"/>
</dbReference>
<dbReference type="InterPro" id="IPR005467">
    <property type="entry name" value="His_kinase_dom"/>
</dbReference>
<evidence type="ECO:0000259" key="9">
    <source>
        <dbReference type="PROSITE" id="PS50112"/>
    </source>
</evidence>
<dbReference type="InterPro" id="IPR003661">
    <property type="entry name" value="HisK_dim/P_dom"/>
</dbReference>
<keyword evidence="4" id="KW-0597">Phosphoprotein</keyword>
<dbReference type="RefSeq" id="WP_068495506.1">
    <property type="nucleotide sequence ID" value="NZ_LWQT01000109.1"/>
</dbReference>
<evidence type="ECO:0000256" key="3">
    <source>
        <dbReference type="ARBA" id="ARBA00012438"/>
    </source>
</evidence>
<comment type="subcellular location">
    <subcellularLocation>
        <location evidence="2">Membrane</location>
    </subcellularLocation>
</comment>
<dbReference type="NCBIfam" id="TIGR00229">
    <property type="entry name" value="sensory_box"/>
    <property type="match status" value="2"/>
</dbReference>
<feature type="transmembrane region" description="Helical" evidence="7">
    <location>
        <begin position="163"/>
        <end position="185"/>
    </location>
</feature>
<dbReference type="GO" id="GO:0000155">
    <property type="term" value="F:phosphorelay sensor kinase activity"/>
    <property type="evidence" value="ECO:0007669"/>
    <property type="project" value="InterPro"/>
</dbReference>
<comment type="caution">
    <text evidence="11">The sequence shown here is derived from an EMBL/GenBank/DDBJ whole genome shotgun (WGS) entry which is preliminary data.</text>
</comment>
<dbReference type="SUPFAM" id="SSF55785">
    <property type="entry name" value="PYP-like sensor domain (PAS domain)"/>
    <property type="match status" value="2"/>
</dbReference>
<reference evidence="11 12" key="1">
    <citation type="submission" date="2016-04" db="EMBL/GenBank/DDBJ databases">
        <title>Draft genome sequence of freshwater magnetotactic bacteria Magnetospirillum marisnigri SP-1 and Magnetospirillum moscoviense BB-1.</title>
        <authorList>
            <person name="Koziaeva V."/>
            <person name="Dziuba M.V."/>
            <person name="Ivanov T.M."/>
            <person name="Kuznetsov B."/>
            <person name="Grouzdev D.S."/>
        </authorList>
    </citation>
    <scope>NUCLEOTIDE SEQUENCE [LARGE SCALE GENOMIC DNA]</scope>
    <source>
        <strain evidence="11 12">SP-1</strain>
    </source>
</reference>
<dbReference type="PANTHER" id="PTHR43304:SF1">
    <property type="entry name" value="PAC DOMAIN-CONTAINING PROTEIN"/>
    <property type="match status" value="1"/>
</dbReference>
<evidence type="ECO:0000313" key="11">
    <source>
        <dbReference type="EMBL" id="OAN44670.1"/>
    </source>
</evidence>
<keyword evidence="5" id="KW-0808">Transferase</keyword>
<dbReference type="CDD" id="cd06225">
    <property type="entry name" value="HAMP"/>
    <property type="match status" value="1"/>
</dbReference>
<dbReference type="InterPro" id="IPR036097">
    <property type="entry name" value="HisK_dim/P_sf"/>
</dbReference>
<name>A0A178M7D6_9PROT</name>
<evidence type="ECO:0000256" key="4">
    <source>
        <dbReference type="ARBA" id="ARBA00022553"/>
    </source>
</evidence>
<dbReference type="OrthoDB" id="7358914at2"/>
<dbReference type="Pfam" id="PF13426">
    <property type="entry name" value="PAS_9"/>
    <property type="match status" value="1"/>
</dbReference>
<dbReference type="AlphaFoldDB" id="A0A178M7D6"/>
<keyword evidence="7" id="KW-0812">Transmembrane</keyword>
<evidence type="ECO:0000256" key="1">
    <source>
        <dbReference type="ARBA" id="ARBA00000085"/>
    </source>
</evidence>
<dbReference type="PANTHER" id="PTHR43304">
    <property type="entry name" value="PHYTOCHROME-LIKE PROTEIN CPH1"/>
    <property type="match status" value="1"/>
</dbReference>
<dbReference type="SUPFAM" id="SSF55874">
    <property type="entry name" value="ATPase domain of HSP90 chaperone/DNA topoisomerase II/histidine kinase"/>
    <property type="match status" value="2"/>
</dbReference>
<evidence type="ECO:0000256" key="6">
    <source>
        <dbReference type="ARBA" id="ARBA00022777"/>
    </source>
</evidence>
<dbReference type="SMART" id="SM00387">
    <property type="entry name" value="HATPase_c"/>
    <property type="match status" value="2"/>
</dbReference>
<evidence type="ECO:0000256" key="7">
    <source>
        <dbReference type="SAM" id="Phobius"/>
    </source>
</evidence>
<dbReference type="InterPro" id="IPR035965">
    <property type="entry name" value="PAS-like_dom_sf"/>
</dbReference>
<evidence type="ECO:0000259" key="8">
    <source>
        <dbReference type="PROSITE" id="PS50109"/>
    </source>
</evidence>
<dbReference type="SMART" id="SM00388">
    <property type="entry name" value="HisKA"/>
    <property type="match status" value="2"/>
</dbReference>
<keyword evidence="6" id="KW-0418">Kinase</keyword>
<dbReference type="GO" id="GO:0016020">
    <property type="term" value="C:membrane"/>
    <property type="evidence" value="ECO:0007669"/>
    <property type="project" value="UniProtKB-SubCell"/>
</dbReference>
<keyword evidence="7" id="KW-0472">Membrane</keyword>
<proteinExistence type="predicted"/>
<dbReference type="EMBL" id="LWQT01000109">
    <property type="protein sequence ID" value="OAN44670.1"/>
    <property type="molecule type" value="Genomic_DNA"/>
</dbReference>
<comment type="catalytic activity">
    <reaction evidence="1">
        <text>ATP + protein L-histidine = ADP + protein N-phospho-L-histidine.</text>
        <dbReference type="EC" id="2.7.13.3"/>
    </reaction>
</comment>
<dbReference type="PRINTS" id="PR00344">
    <property type="entry name" value="BCTRLSENSOR"/>
</dbReference>
<dbReference type="InterPro" id="IPR036890">
    <property type="entry name" value="HATPase_C_sf"/>
</dbReference>
<dbReference type="InterPro" id="IPR003594">
    <property type="entry name" value="HATPase_dom"/>
</dbReference>
<feature type="domain" description="Histidine kinase" evidence="8">
    <location>
        <begin position="779"/>
        <end position="993"/>
    </location>
</feature>
<dbReference type="InterPro" id="IPR003660">
    <property type="entry name" value="HAMP_dom"/>
</dbReference>
<feature type="domain" description="Histidine kinase" evidence="8">
    <location>
        <begin position="257"/>
        <end position="470"/>
    </location>
</feature>
<dbReference type="InterPro" id="IPR052162">
    <property type="entry name" value="Sensor_kinase/Photoreceptor"/>
</dbReference>
<keyword evidence="7" id="KW-1133">Transmembrane helix</keyword>
<keyword evidence="12" id="KW-1185">Reference proteome</keyword>